<dbReference type="eggNOG" id="ENOG502ZAKU">
    <property type="taxonomic scope" value="Bacteria"/>
</dbReference>
<sequence length="486" mass="58444">MDEKMILQEDFDKCSIKISLSLEIKLILKILKEVDQIIEKDRDRVSIRIYNTYDNIKELNKEIIEEEFRLLDEEDEKCIIIEIYKKYKNSTLSIYSLKKFTESLKSKTIEGLLFSFLEKFKEKQVFFKLLRDNLEFYSKKYIFTKNNKDKFIVDNIISVEKNLIFERNELCNINSKQELNILPDDFYLISRTEEYLDIERIFNSLTILSAIIAISNFSNFTENILEYTIYGYKTIKNKIFLNDYLKNFSVVDSLYSVFKWIYKEKENILERMEISRNIITLYLLDEDILKINNNILSSIKSSYSIYLKKNVDRYIRALKELQDLLSNLENNFYILQDTFSNKFKKNIGTIFAFFFTTILFNVLSNGKIQNIFTKDISILSLTLLFISAIIFLSEVVELNKNIKRLEENYKEKKQYFNFILNKDEIKDIFEDEKFLKKNKEEIQKVKNKYLILFFIINLIIFIALFNLSQWLRDIGYCLYDFIFIRK</sequence>
<feature type="coiled-coil region" evidence="1">
    <location>
        <begin position="388"/>
        <end position="415"/>
    </location>
</feature>
<accession>A5TX62</accession>
<dbReference type="Proteomes" id="UP000001921">
    <property type="component" value="Chromosome"/>
</dbReference>
<keyword evidence="2" id="KW-1133">Transmembrane helix</keyword>
<evidence type="ECO:0000256" key="2">
    <source>
        <dbReference type="SAM" id="Phobius"/>
    </source>
</evidence>
<organism evidence="3">
    <name type="scientific">Fusobacterium polymorphum ATCC 10953</name>
    <dbReference type="NCBI Taxonomy" id="393480"/>
    <lineage>
        <taxon>Bacteria</taxon>
        <taxon>Fusobacteriati</taxon>
        <taxon>Fusobacteriota</taxon>
        <taxon>Fusobacteriia</taxon>
        <taxon>Fusobacteriales</taxon>
        <taxon>Fusobacteriaceae</taxon>
        <taxon>Fusobacterium</taxon>
    </lineage>
</organism>
<dbReference type="EMBL" id="CM000440">
    <property type="protein sequence ID" value="EDK89487.1"/>
    <property type="molecule type" value="Genomic_DNA"/>
</dbReference>
<dbReference type="AlphaFoldDB" id="A5TX62"/>
<name>A5TX62_FUSNP</name>
<keyword evidence="1" id="KW-0175">Coiled coil</keyword>
<keyword evidence="2" id="KW-0812">Transmembrane</keyword>
<reference evidence="3" key="2">
    <citation type="submission" date="2007-05" db="EMBL/GenBank/DDBJ databases">
        <title>Genome sequence of Fusobacterium nucleatum subspecies polymorphum - a genetically tractable Fusobacterium.</title>
        <authorList>
            <person name="Karpathy S.E."/>
            <person name="Xiang Q."/>
            <person name="Gioia J."/>
            <person name="Jiang H."/>
            <person name="Liu Y."/>
            <person name="Petrosino J.F."/>
            <person name="Yerrapragada S."/>
            <person name="Fox G.E."/>
            <person name="Kinder Haake S."/>
            <person name="Weinstock G.M."/>
            <person name="Highlander S.K."/>
        </authorList>
    </citation>
    <scope>NUCLEOTIDE SEQUENCE [LARGE SCALE GENOMIC DNA]</scope>
    <source>
        <strain evidence="3">ATCC 10953</strain>
    </source>
</reference>
<keyword evidence="2" id="KW-0472">Membrane</keyword>
<feature type="transmembrane region" description="Helical" evidence="2">
    <location>
        <begin position="376"/>
        <end position="396"/>
    </location>
</feature>
<proteinExistence type="predicted"/>
<protein>
    <submittedName>
        <fullName evidence="3">Uncharacterized protein</fullName>
    </submittedName>
</protein>
<dbReference type="GeneID" id="45635608"/>
<dbReference type="HOGENOM" id="CLU_561133_0_0_0"/>
<evidence type="ECO:0000256" key="1">
    <source>
        <dbReference type="SAM" id="Coils"/>
    </source>
</evidence>
<gene>
    <name evidence="3" type="ORF">FNP_1714</name>
</gene>
<feature type="transmembrane region" description="Helical" evidence="2">
    <location>
        <begin position="347"/>
        <end position="364"/>
    </location>
</feature>
<dbReference type="RefSeq" id="WP_005898301.1">
    <property type="nucleotide sequence ID" value="NZ_CM000440.1"/>
</dbReference>
<reference evidence="3" key="1">
    <citation type="submission" date="2006-07" db="EMBL/GenBank/DDBJ databases">
        <authorList>
            <person name="Qin X."/>
            <person name="Weinstock G.M."/>
        </authorList>
    </citation>
    <scope>NUCLEOTIDE SEQUENCE [LARGE SCALE GENOMIC DNA]</scope>
    <source>
        <strain evidence="3">ATCC 10953</strain>
    </source>
</reference>
<evidence type="ECO:0000313" key="3">
    <source>
        <dbReference type="EMBL" id="EDK89487.1"/>
    </source>
</evidence>
<feature type="transmembrane region" description="Helical" evidence="2">
    <location>
        <begin position="449"/>
        <end position="471"/>
    </location>
</feature>
<feature type="coiled-coil region" evidence="1">
    <location>
        <begin position="311"/>
        <end position="338"/>
    </location>
</feature>